<dbReference type="SMART" id="SM01130">
    <property type="entry name" value="DHDPS"/>
    <property type="match status" value="1"/>
</dbReference>
<dbReference type="PRINTS" id="PR00146">
    <property type="entry name" value="DHPICSNTHASE"/>
</dbReference>
<dbReference type="PANTHER" id="PTHR12128">
    <property type="entry name" value="DIHYDRODIPICOLINATE SYNTHASE"/>
    <property type="match status" value="1"/>
</dbReference>
<dbReference type="GO" id="GO:0008840">
    <property type="term" value="F:4-hydroxy-tetrahydrodipicolinate synthase activity"/>
    <property type="evidence" value="ECO:0007669"/>
    <property type="project" value="UniProtKB-EC"/>
</dbReference>
<keyword evidence="6" id="KW-1185">Reference proteome</keyword>
<dbReference type="InterPro" id="IPR020625">
    <property type="entry name" value="Schiff_base-form_aldolases_AS"/>
</dbReference>
<evidence type="ECO:0000256" key="1">
    <source>
        <dbReference type="ARBA" id="ARBA00007592"/>
    </source>
</evidence>
<evidence type="ECO:0000256" key="2">
    <source>
        <dbReference type="ARBA" id="ARBA00023239"/>
    </source>
</evidence>
<name>A0ABX1VCV7_9PLAN</name>
<keyword evidence="2 4" id="KW-0456">Lyase</keyword>
<reference evidence="5 6" key="1">
    <citation type="journal article" date="2020" name="Syst. Appl. Microbiol.">
        <title>Alienimonas chondri sp. nov., a novel planctomycete isolated from the biofilm of the red alga Chondrus crispus.</title>
        <authorList>
            <person name="Vitorino I."/>
            <person name="Albuquerque L."/>
            <person name="Wiegand S."/>
            <person name="Kallscheuer N."/>
            <person name="da Costa M.S."/>
            <person name="Lobo-da-Cunha A."/>
            <person name="Jogler C."/>
            <person name="Lage O.M."/>
        </authorList>
    </citation>
    <scope>NUCLEOTIDE SEQUENCE [LARGE SCALE GENOMIC DNA]</scope>
    <source>
        <strain evidence="5 6">LzC2</strain>
    </source>
</reference>
<dbReference type="PANTHER" id="PTHR12128:SF66">
    <property type="entry name" value="4-HYDROXY-2-OXOGLUTARATE ALDOLASE, MITOCHONDRIAL"/>
    <property type="match status" value="1"/>
</dbReference>
<dbReference type="PROSITE" id="PS00666">
    <property type="entry name" value="DHDPS_2"/>
    <property type="match status" value="1"/>
</dbReference>
<sequence length="301" mass="31346">MFRGILVPTLTPRAADGGVDEDALRSHVDWLIGKGVHGLYPCGSTGEGVRLTADERRTVVRATCEAAAGRVPTLPGVYGANQSELLAECEHAAECGAAAVAVTAPIYFQPSPAAIEEHFRRLAAESPVGILVYNIPAFAATIPVEVTARLAKECENVVGVKDSSGDVSAMVRLCASILPGRPDFSILTGWDAALLPMLAAGAHGGTNATANAAPEVVLDVFDRHAAGEMDAARNAQYRLTNLFDAQINVGEFPDGIRLAAEARGVLPESQARLPQSDAAASELEAARPRFQQALAAASVTG</sequence>
<comment type="caution">
    <text evidence="5">The sequence shown here is derived from an EMBL/GenBank/DDBJ whole genome shotgun (WGS) entry which is preliminary data.</text>
</comment>
<dbReference type="SUPFAM" id="SSF51569">
    <property type="entry name" value="Aldolase"/>
    <property type="match status" value="1"/>
</dbReference>
<dbReference type="EC" id="4.3.3.7" evidence="5"/>
<evidence type="ECO:0000313" key="5">
    <source>
        <dbReference type="EMBL" id="NNJ25948.1"/>
    </source>
</evidence>
<dbReference type="InterPro" id="IPR013785">
    <property type="entry name" value="Aldolase_TIM"/>
</dbReference>
<dbReference type="EMBL" id="WTPX01000055">
    <property type="protein sequence ID" value="NNJ25948.1"/>
    <property type="molecule type" value="Genomic_DNA"/>
</dbReference>
<dbReference type="Gene3D" id="3.20.20.70">
    <property type="entry name" value="Aldolase class I"/>
    <property type="match status" value="1"/>
</dbReference>
<evidence type="ECO:0000256" key="4">
    <source>
        <dbReference type="PIRNR" id="PIRNR001365"/>
    </source>
</evidence>
<dbReference type="RefSeq" id="WP_171186470.1">
    <property type="nucleotide sequence ID" value="NZ_WTPX01000055.1"/>
</dbReference>
<keyword evidence="3" id="KW-0704">Schiff base</keyword>
<gene>
    <name evidence="5" type="primary">dapA_2</name>
    <name evidence="5" type="ORF">LzC2_20250</name>
</gene>
<dbReference type="Proteomes" id="UP000609651">
    <property type="component" value="Unassembled WGS sequence"/>
</dbReference>
<protein>
    <submittedName>
        <fullName evidence="5">4-hydroxy-tetrahydrodipicolinate synthase</fullName>
        <ecNumber evidence="5">4.3.3.7</ecNumber>
    </submittedName>
</protein>
<proteinExistence type="inferred from homology"/>
<comment type="similarity">
    <text evidence="1 4">Belongs to the DapA family.</text>
</comment>
<evidence type="ECO:0000256" key="3">
    <source>
        <dbReference type="ARBA" id="ARBA00023270"/>
    </source>
</evidence>
<accession>A0ABX1VCV7</accession>
<dbReference type="InterPro" id="IPR002220">
    <property type="entry name" value="DapA-like"/>
</dbReference>
<organism evidence="5 6">
    <name type="scientific">Alienimonas chondri</name>
    <dbReference type="NCBI Taxonomy" id="2681879"/>
    <lineage>
        <taxon>Bacteria</taxon>
        <taxon>Pseudomonadati</taxon>
        <taxon>Planctomycetota</taxon>
        <taxon>Planctomycetia</taxon>
        <taxon>Planctomycetales</taxon>
        <taxon>Planctomycetaceae</taxon>
        <taxon>Alienimonas</taxon>
    </lineage>
</organism>
<dbReference type="InterPro" id="IPR020624">
    <property type="entry name" value="Schiff_base-form_aldolases_CS"/>
</dbReference>
<dbReference type="PROSITE" id="PS00665">
    <property type="entry name" value="DHDPS_1"/>
    <property type="match status" value="1"/>
</dbReference>
<evidence type="ECO:0000313" key="6">
    <source>
        <dbReference type="Proteomes" id="UP000609651"/>
    </source>
</evidence>
<dbReference type="PIRSF" id="PIRSF001365">
    <property type="entry name" value="DHDPS"/>
    <property type="match status" value="1"/>
</dbReference>
<dbReference type="CDD" id="cd00408">
    <property type="entry name" value="DHDPS-like"/>
    <property type="match status" value="1"/>
</dbReference>
<dbReference type="Pfam" id="PF00701">
    <property type="entry name" value="DHDPS"/>
    <property type="match status" value="1"/>
</dbReference>